<dbReference type="EC" id="4.1.1.31" evidence="4"/>
<evidence type="ECO:0000256" key="2">
    <source>
        <dbReference type="ARBA" id="ARBA00023239"/>
    </source>
</evidence>
<keyword evidence="6" id="KW-1185">Reference proteome</keyword>
<dbReference type="GO" id="GO:0006099">
    <property type="term" value="P:tricarboxylic acid cycle"/>
    <property type="evidence" value="ECO:0007669"/>
    <property type="project" value="InterPro"/>
</dbReference>
<dbReference type="PIRSF" id="PIRSF006677">
    <property type="entry name" value="UCP006677"/>
    <property type="match status" value="1"/>
</dbReference>
<dbReference type="RefSeq" id="WP_014450527.1">
    <property type="nucleotide sequence ID" value="NC_017094.1"/>
</dbReference>
<dbReference type="AlphaFoldDB" id="I0IRZ5"/>
<name>I0IRZ5_LEPFC</name>
<gene>
    <name evidence="5" type="ordered locus">LFE_2373</name>
</gene>
<dbReference type="STRING" id="1162668.LFE_2373"/>
<keyword evidence="1" id="KW-0460">Magnesium</keyword>
<evidence type="ECO:0000256" key="1">
    <source>
        <dbReference type="ARBA" id="ARBA00022842"/>
    </source>
</evidence>
<protein>
    <recommendedName>
        <fullName evidence="4">Phosphoenolpyruvate carboxylase</fullName>
        <ecNumber evidence="4">4.1.1.31</ecNumber>
    </recommendedName>
</protein>
<dbReference type="HOGENOM" id="CLU_517433_0_0_0"/>
<organism evidence="5 6">
    <name type="scientific">Leptospirillum ferrooxidans (strain C2-3)</name>
    <dbReference type="NCBI Taxonomy" id="1162668"/>
    <lineage>
        <taxon>Bacteria</taxon>
        <taxon>Pseudomonadati</taxon>
        <taxon>Nitrospirota</taxon>
        <taxon>Nitrospiria</taxon>
        <taxon>Nitrospirales</taxon>
        <taxon>Nitrospiraceae</taxon>
        <taxon>Leptospirillum</taxon>
    </lineage>
</organism>
<dbReference type="GO" id="GO:0008964">
    <property type="term" value="F:phosphoenolpyruvate carboxylase activity"/>
    <property type="evidence" value="ECO:0007669"/>
    <property type="project" value="UniProtKB-UniRule"/>
</dbReference>
<dbReference type="PATRIC" id="fig|1162668.3.peg.2821"/>
<dbReference type="InterPro" id="IPR007566">
    <property type="entry name" value="PEP_COase_arc-type"/>
</dbReference>
<sequence length="522" mass="59637">MPENFLRPVYHQSFLDRKIPTTMATQHPDNASAPYWKSNGEAFISTLDELEECFRSYTDIGCQEYMWDWEGKYVDEGVVDKLFSSYHEYFQKYQLGKDVFLTFRLPNIWYEKGYRIARAYIGILTFADLARDLGLNSPPVFEVILPMTDEAQKMLHLKTTFQKIARLKSQVFDEVPLEQETDSSYLQVIPLIEGVPQLTASHNILNEYAQIHEQAYGEKPPYIRPFIARSDPALNSGFIPATIAAKVALSEYYKFGKESGIGIYPIMGVGSLPFRGGLSPNTVPQFAEEYAGVRTVTLQSAFRYDYPLEKVREAVHLLNRTLPFTTPLSYSEKEIREGERLATIFSEIYQKTVEEIADTINLVSEHIPSRRERRLHIGLFGYSRGIGQKRLPRAIGFTASLYSLGIPPELISLGRGIQQALSEGLEESLATFCRSLKEDVRQAGFYLNRENLRFLSSENTAWEMIAQDISIAESFFKIELGPVTIEHYLHRNIVSSIYFLLQENKNITPYLQDAAILRKSLG</sequence>
<dbReference type="HAMAP" id="MF_01904">
    <property type="entry name" value="PEPcase_type2"/>
    <property type="match status" value="1"/>
</dbReference>
<keyword evidence="5" id="KW-0670">Pyruvate</keyword>
<reference evidence="5 6" key="1">
    <citation type="journal article" date="2012" name="J. Bacteriol.">
        <title>Complete Genome Sequence of Leptospirillum ferrooxidans Strain C2-3, Isolated from a Fresh Volcanic Ash Deposit on the Island of Miyake, Japan.</title>
        <authorList>
            <person name="Fujimura R."/>
            <person name="Sato Y."/>
            <person name="Nishizawa T."/>
            <person name="Oshima K."/>
            <person name="Kim S.-W."/>
            <person name="Hattori M."/>
            <person name="Kamijo T."/>
            <person name="Ohta H."/>
        </authorList>
    </citation>
    <scope>NUCLEOTIDE SEQUENCE [LARGE SCALE GENOMIC DNA]</scope>
    <source>
        <strain evidence="5 6">C2-3</strain>
    </source>
</reference>
<dbReference type="eggNOG" id="COG1892">
    <property type="taxonomic scope" value="Bacteria"/>
</dbReference>
<proteinExistence type="inferred from homology"/>
<evidence type="ECO:0000256" key="4">
    <source>
        <dbReference type="NCBIfam" id="TIGR02751"/>
    </source>
</evidence>
<keyword evidence="2" id="KW-0456">Lyase</keyword>
<dbReference type="EMBL" id="AP012342">
    <property type="protein sequence ID" value="BAM08044.1"/>
    <property type="molecule type" value="Genomic_DNA"/>
</dbReference>
<dbReference type="SUPFAM" id="SSF51621">
    <property type="entry name" value="Phosphoenolpyruvate/pyruvate domain"/>
    <property type="match status" value="1"/>
</dbReference>
<dbReference type="GO" id="GO:0015977">
    <property type="term" value="P:carbon fixation"/>
    <property type="evidence" value="ECO:0007669"/>
    <property type="project" value="UniProtKB-KW"/>
</dbReference>
<accession>I0IRZ5</accession>
<evidence type="ECO:0000313" key="5">
    <source>
        <dbReference type="EMBL" id="BAM08044.1"/>
    </source>
</evidence>
<reference evidence="6" key="2">
    <citation type="submission" date="2012-03" db="EMBL/GenBank/DDBJ databases">
        <title>The complete genome sequence of the pioneer microbe on fresh volcanic deposit, Leptospirillum ferrooxidans strain C2-3.</title>
        <authorList>
            <person name="Fujimura R."/>
            <person name="Sato Y."/>
            <person name="Nishizawa T."/>
            <person name="Nanba K."/>
            <person name="Oshima K."/>
            <person name="Hattori M."/>
            <person name="Kamijo T."/>
            <person name="Ohta H."/>
        </authorList>
    </citation>
    <scope>NUCLEOTIDE SEQUENCE [LARGE SCALE GENOMIC DNA]</scope>
    <source>
        <strain evidence="6">C2-3</strain>
    </source>
</reference>
<evidence type="ECO:0000256" key="3">
    <source>
        <dbReference type="ARBA" id="ARBA00023300"/>
    </source>
</evidence>
<dbReference type="NCBIfam" id="TIGR02751">
    <property type="entry name" value="PEPCase_arch"/>
    <property type="match status" value="1"/>
</dbReference>
<dbReference type="KEGG" id="lfc:LFE_2373"/>
<dbReference type="Pfam" id="PF14010">
    <property type="entry name" value="PEPcase_2"/>
    <property type="match status" value="1"/>
</dbReference>
<dbReference type="Proteomes" id="UP000007382">
    <property type="component" value="Chromosome"/>
</dbReference>
<evidence type="ECO:0000313" key="6">
    <source>
        <dbReference type="Proteomes" id="UP000007382"/>
    </source>
</evidence>
<keyword evidence="3" id="KW-0120">Carbon dioxide fixation</keyword>
<dbReference type="InterPro" id="IPR015813">
    <property type="entry name" value="Pyrv/PenolPyrv_kinase-like_dom"/>
</dbReference>